<protein>
    <submittedName>
        <fullName evidence="1">Phage N-6-adenine-methyltransferase</fullName>
    </submittedName>
</protein>
<dbReference type="RefSeq" id="WP_223940111.1">
    <property type="nucleotide sequence ID" value="NZ_BPNN01000022.1"/>
</dbReference>
<reference evidence="1" key="1">
    <citation type="submission" date="2021-07" db="EMBL/GenBank/DDBJ databases">
        <title>Draft genome sequence of carbapenem-resistant Aeromonas spp. in Japan.</title>
        <authorList>
            <person name="Maehana S."/>
            <person name="Suzuki M."/>
            <person name="Kitasato H."/>
        </authorList>
    </citation>
    <scope>NUCLEOTIDE SEQUENCE</scope>
    <source>
        <strain evidence="1">KAM351</strain>
    </source>
</reference>
<evidence type="ECO:0000313" key="1">
    <source>
        <dbReference type="EMBL" id="GJA63207.1"/>
    </source>
</evidence>
<dbReference type="Proteomes" id="UP000886934">
    <property type="component" value="Unassembled WGS sequence"/>
</dbReference>
<evidence type="ECO:0000313" key="2">
    <source>
        <dbReference type="Proteomes" id="UP000886934"/>
    </source>
</evidence>
<accession>A0AA37CWM2</accession>
<organism evidence="1 2">
    <name type="scientific">Aeromonas caviae</name>
    <name type="common">Aeromonas punctata</name>
    <dbReference type="NCBI Taxonomy" id="648"/>
    <lineage>
        <taxon>Bacteria</taxon>
        <taxon>Pseudomonadati</taxon>
        <taxon>Pseudomonadota</taxon>
        <taxon>Gammaproteobacteria</taxon>
        <taxon>Aeromonadales</taxon>
        <taxon>Aeromonadaceae</taxon>
        <taxon>Aeromonas</taxon>
    </lineage>
</organism>
<gene>
    <name evidence="1" type="ORF">KAM351_18180</name>
</gene>
<dbReference type="EMBL" id="BPNN01000022">
    <property type="protein sequence ID" value="GJA63207.1"/>
    <property type="molecule type" value="Genomic_DNA"/>
</dbReference>
<dbReference type="GO" id="GO:0009007">
    <property type="term" value="F:site-specific DNA-methyltransferase (adenine-specific) activity"/>
    <property type="evidence" value="ECO:0007669"/>
    <property type="project" value="InterPro"/>
</dbReference>
<comment type="caution">
    <text evidence="1">The sequence shown here is derived from an EMBL/GenBank/DDBJ whole genome shotgun (WGS) entry which is preliminary data.</text>
</comment>
<dbReference type="GO" id="GO:0003677">
    <property type="term" value="F:DNA binding"/>
    <property type="evidence" value="ECO:0007669"/>
    <property type="project" value="InterPro"/>
</dbReference>
<name>A0AA37CWM2_AERCA</name>
<proteinExistence type="predicted"/>
<dbReference type="AlphaFoldDB" id="A0AA37CWM2"/>
<dbReference type="InterPro" id="IPR008593">
    <property type="entry name" value="Dam_MeTrfase"/>
</dbReference>
<dbReference type="NCBIfam" id="TIGR01712">
    <property type="entry name" value="phage_N6A_met"/>
    <property type="match status" value="1"/>
</dbReference>
<sequence>MADYRGSTTPTGTRDMTQTPLWLFRALDLEFNFALDAAALPETALCEKFLTPDIDALSVDWGDFISPSVRSPWAWLNPPYSDIGPWVEKAIEQQGCGIGTVMLVPQDTSTEWYPGMRASEVRHITGYHDANGKWRNGRVSFINKTTGEEMKGNPKGSMLLIFAPGWRGDCRIRDVSKLTLLLAGAEPISAAA</sequence>
<dbReference type="GO" id="GO:0009307">
    <property type="term" value="P:DNA restriction-modification system"/>
    <property type="evidence" value="ECO:0007669"/>
    <property type="project" value="InterPro"/>
</dbReference>
<dbReference type="Pfam" id="PF05869">
    <property type="entry name" value="Dam"/>
    <property type="match status" value="1"/>
</dbReference>